<dbReference type="AlphaFoldDB" id="A0A934NDW6"/>
<name>A0A934NDW6_9BACT</name>
<dbReference type="Pfam" id="PF18480">
    <property type="entry name" value="DUF5615"/>
    <property type="match status" value="1"/>
</dbReference>
<evidence type="ECO:0000259" key="1">
    <source>
        <dbReference type="Pfam" id="PF18480"/>
    </source>
</evidence>
<dbReference type="EMBL" id="JAEKNN010000008">
    <property type="protein sequence ID" value="MBJ7608138.1"/>
    <property type="molecule type" value="Genomic_DNA"/>
</dbReference>
<organism evidence="2 3">
    <name type="scientific">Candidatus Amunia macphersoniae</name>
    <dbReference type="NCBI Taxonomy" id="3127014"/>
    <lineage>
        <taxon>Bacteria</taxon>
        <taxon>Bacillati</taxon>
        <taxon>Candidatus Dormiibacterota</taxon>
        <taxon>Candidatus Dormibacteria</taxon>
        <taxon>Candidatus Aeolococcales</taxon>
        <taxon>Candidatus Aeolococcaceae</taxon>
        <taxon>Candidatus Amunia</taxon>
    </lineage>
</organism>
<evidence type="ECO:0000313" key="2">
    <source>
        <dbReference type="EMBL" id="MBJ7608138.1"/>
    </source>
</evidence>
<comment type="caution">
    <text evidence="2">The sequence shown here is derived from an EMBL/GenBank/DDBJ whole genome shotgun (WGS) entry which is preliminary data.</text>
</comment>
<feature type="domain" description="DUF5615" evidence="1">
    <location>
        <begin position="3"/>
        <end position="90"/>
    </location>
</feature>
<sequence>MFAPGIAEELRRRGHDVVAVAADPQLRSMTDPEVWAWAVETGRRIVTENVKDFRRLLADADGRGAPGLLFTSSRTFPRNRQAPGRILAALETWLTAATVTDPPPEDWLAPADEQ</sequence>
<gene>
    <name evidence="2" type="ORF">JF887_01735</name>
</gene>
<proteinExistence type="predicted"/>
<protein>
    <submittedName>
        <fullName evidence="2">DUF5615 family PIN-like protein</fullName>
    </submittedName>
</protein>
<reference evidence="2 3" key="1">
    <citation type="submission" date="2020-10" db="EMBL/GenBank/DDBJ databases">
        <title>Ca. Dormibacterota MAGs.</title>
        <authorList>
            <person name="Montgomery K."/>
        </authorList>
    </citation>
    <scope>NUCLEOTIDE SEQUENCE [LARGE SCALE GENOMIC DNA]</scope>
    <source>
        <strain evidence="2">Mitchell_Peninsula_5</strain>
    </source>
</reference>
<accession>A0A934NDW6</accession>
<dbReference type="InterPro" id="IPR041049">
    <property type="entry name" value="DUF5615"/>
</dbReference>
<evidence type="ECO:0000313" key="3">
    <source>
        <dbReference type="Proteomes" id="UP000614410"/>
    </source>
</evidence>
<dbReference type="Proteomes" id="UP000614410">
    <property type="component" value="Unassembled WGS sequence"/>
</dbReference>